<evidence type="ECO:0000256" key="5">
    <source>
        <dbReference type="SAM" id="Phobius"/>
    </source>
</evidence>
<dbReference type="Pfam" id="PF00146">
    <property type="entry name" value="NADHdh"/>
    <property type="match status" value="1"/>
</dbReference>
<feature type="transmembrane region" description="Helical" evidence="5">
    <location>
        <begin position="214"/>
        <end position="236"/>
    </location>
</feature>
<keyword evidence="4 5" id="KW-0472">Membrane</keyword>
<feature type="transmembrane region" description="Helical" evidence="5">
    <location>
        <begin position="124"/>
        <end position="148"/>
    </location>
</feature>
<dbReference type="HOGENOM" id="CLU_015134_2_0_10"/>
<dbReference type="OrthoDB" id="9778499at2"/>
<evidence type="ECO:0000313" key="7">
    <source>
        <dbReference type="Proteomes" id="UP000027616"/>
    </source>
</evidence>
<dbReference type="STRING" id="1433126.BN938_1562"/>
<feature type="transmembrane region" description="Helical" evidence="5">
    <location>
        <begin position="90"/>
        <end position="112"/>
    </location>
</feature>
<dbReference type="PANTHER" id="PTHR43359">
    <property type="entry name" value="FORMATE HYDROGENLYASE SUBUNIT 4"/>
    <property type="match status" value="1"/>
</dbReference>
<dbReference type="Proteomes" id="UP000027616">
    <property type="component" value="Chromosome I"/>
</dbReference>
<name>A0A060RDB0_9BACT</name>
<dbReference type="AlphaFoldDB" id="A0A060RDB0"/>
<feature type="transmembrane region" description="Helical" evidence="5">
    <location>
        <begin position="59"/>
        <end position="78"/>
    </location>
</feature>
<keyword evidence="3 5" id="KW-1133">Transmembrane helix</keyword>
<reference evidence="6 7" key="1">
    <citation type="journal article" date="2015" name="Genome Announc.">
        <title>Complete Genome Sequence of the Novel Leech Symbiont Mucinivorans hirudinis M3T.</title>
        <authorList>
            <person name="Nelson M.C."/>
            <person name="Bomar L."/>
            <person name="Graf J."/>
        </authorList>
    </citation>
    <scope>NUCLEOTIDE SEQUENCE [LARGE SCALE GENOMIC DNA]</scope>
    <source>
        <strain evidence="7">M3</strain>
    </source>
</reference>
<dbReference type="GO" id="GO:0005886">
    <property type="term" value="C:plasma membrane"/>
    <property type="evidence" value="ECO:0007669"/>
    <property type="project" value="TreeGrafter"/>
</dbReference>
<feature type="transmembrane region" description="Helical" evidence="5">
    <location>
        <begin position="160"/>
        <end position="179"/>
    </location>
</feature>
<dbReference type="KEGG" id="rbc:BN938_1562"/>
<evidence type="ECO:0000313" key="6">
    <source>
        <dbReference type="EMBL" id="CDN31649.1"/>
    </source>
</evidence>
<evidence type="ECO:0000256" key="3">
    <source>
        <dbReference type="ARBA" id="ARBA00022989"/>
    </source>
</evidence>
<dbReference type="eggNOG" id="COG0650">
    <property type="taxonomic scope" value="Bacteria"/>
</dbReference>
<sequence>MAIIFLFLVALLLPGVINRTRAVCSGRKGYRIFQPLMTVGVLLRKGSIYSAQATAITRLAPVVNLACIFGAALFVPMGRYGGVLHFSGDVVVFLFLMTLARVAMIWGAMDAGSSFQGMGATREMLFGALAEPAMLLLVATLVMITGYTSFSQIFAEFDNLTVNLLILSIVVGFGFYKLFICECGRVPFDDPRTHLELTMIHEVMILDLSGVDLAFVNIASWLKMAIFSMLIANALIPATQHGWLLVVLFTVVQLMVGILTGLGESFTARNRMNKNATYLATASAVGLLAFIVAMYLI</sequence>
<dbReference type="GO" id="GO:0016829">
    <property type="term" value="F:lyase activity"/>
    <property type="evidence" value="ECO:0007669"/>
    <property type="project" value="UniProtKB-KW"/>
</dbReference>
<protein>
    <submittedName>
        <fullName evidence="6">Formate hydrogenlyase subunit 4</fullName>
    </submittedName>
</protein>
<dbReference type="EMBL" id="HG934468">
    <property type="protein sequence ID" value="CDN31649.1"/>
    <property type="molecule type" value="Genomic_DNA"/>
</dbReference>
<accession>A0A060RDB0</accession>
<keyword evidence="7" id="KW-1185">Reference proteome</keyword>
<evidence type="ECO:0000256" key="2">
    <source>
        <dbReference type="ARBA" id="ARBA00022692"/>
    </source>
</evidence>
<dbReference type="PATRIC" id="fig|1433126.3.peg.1547"/>
<comment type="subcellular location">
    <subcellularLocation>
        <location evidence="1">Membrane</location>
        <topology evidence="1">Multi-pass membrane protein</topology>
    </subcellularLocation>
</comment>
<evidence type="ECO:0000256" key="1">
    <source>
        <dbReference type="ARBA" id="ARBA00004141"/>
    </source>
</evidence>
<proteinExistence type="predicted"/>
<dbReference type="PANTHER" id="PTHR43359:SF1">
    <property type="entry name" value="FORMATE HYDROGENLYASE SUBUNIT 4-RELATED"/>
    <property type="match status" value="1"/>
</dbReference>
<organism evidence="6 7">
    <name type="scientific">Mucinivorans hirudinis</name>
    <dbReference type="NCBI Taxonomy" id="1433126"/>
    <lineage>
        <taxon>Bacteria</taxon>
        <taxon>Pseudomonadati</taxon>
        <taxon>Bacteroidota</taxon>
        <taxon>Bacteroidia</taxon>
        <taxon>Bacteroidales</taxon>
        <taxon>Rikenellaceae</taxon>
        <taxon>Mucinivorans</taxon>
    </lineage>
</organism>
<feature type="transmembrane region" description="Helical" evidence="5">
    <location>
        <begin position="275"/>
        <end position="296"/>
    </location>
</feature>
<dbReference type="InterPro" id="IPR052561">
    <property type="entry name" value="ComplexI_Subunit1"/>
</dbReference>
<feature type="transmembrane region" description="Helical" evidence="5">
    <location>
        <begin position="242"/>
        <end position="263"/>
    </location>
</feature>
<keyword evidence="6" id="KW-0456">Lyase</keyword>
<keyword evidence="2 5" id="KW-0812">Transmembrane</keyword>
<dbReference type="InterPro" id="IPR001694">
    <property type="entry name" value="NADH_UbQ_OxRdtase_su1/FPO"/>
</dbReference>
<evidence type="ECO:0000256" key="4">
    <source>
        <dbReference type="ARBA" id="ARBA00023136"/>
    </source>
</evidence>
<gene>
    <name evidence="6" type="ORF">BN938_1562</name>
</gene>